<evidence type="ECO:0000313" key="1">
    <source>
        <dbReference type="EMBL" id="GBP49347.1"/>
    </source>
</evidence>
<reference evidence="1 2" key="1">
    <citation type="journal article" date="2019" name="Commun. Biol.">
        <title>The bagworm genome reveals a unique fibroin gene that provides high tensile strength.</title>
        <authorList>
            <person name="Kono N."/>
            <person name="Nakamura H."/>
            <person name="Ohtoshi R."/>
            <person name="Tomita M."/>
            <person name="Numata K."/>
            <person name="Arakawa K."/>
        </authorList>
    </citation>
    <scope>NUCLEOTIDE SEQUENCE [LARGE SCALE GENOMIC DNA]</scope>
</reference>
<sequence length="74" mass="8302">MKNRVFDRPEWGSCLLQTLFCRSVSGREHAVAVAWVKTVEANVTADEIAIESSPDMVDMIQIKICGWFSSVMPL</sequence>
<protein>
    <submittedName>
        <fullName evidence="1">Uncharacterized protein</fullName>
    </submittedName>
</protein>
<dbReference type="EMBL" id="BGZK01000542">
    <property type="protein sequence ID" value="GBP49347.1"/>
    <property type="molecule type" value="Genomic_DNA"/>
</dbReference>
<dbReference type="Proteomes" id="UP000299102">
    <property type="component" value="Unassembled WGS sequence"/>
</dbReference>
<name>A0A4C1WGT9_EUMVA</name>
<gene>
    <name evidence="1" type="ORF">EVAR_27049_1</name>
</gene>
<proteinExistence type="predicted"/>
<keyword evidence="2" id="KW-1185">Reference proteome</keyword>
<evidence type="ECO:0000313" key="2">
    <source>
        <dbReference type="Proteomes" id="UP000299102"/>
    </source>
</evidence>
<accession>A0A4C1WGT9</accession>
<comment type="caution">
    <text evidence="1">The sequence shown here is derived from an EMBL/GenBank/DDBJ whole genome shotgun (WGS) entry which is preliminary data.</text>
</comment>
<organism evidence="1 2">
    <name type="scientific">Eumeta variegata</name>
    <name type="common">Bagworm moth</name>
    <name type="synonym">Eumeta japonica</name>
    <dbReference type="NCBI Taxonomy" id="151549"/>
    <lineage>
        <taxon>Eukaryota</taxon>
        <taxon>Metazoa</taxon>
        <taxon>Ecdysozoa</taxon>
        <taxon>Arthropoda</taxon>
        <taxon>Hexapoda</taxon>
        <taxon>Insecta</taxon>
        <taxon>Pterygota</taxon>
        <taxon>Neoptera</taxon>
        <taxon>Endopterygota</taxon>
        <taxon>Lepidoptera</taxon>
        <taxon>Glossata</taxon>
        <taxon>Ditrysia</taxon>
        <taxon>Tineoidea</taxon>
        <taxon>Psychidae</taxon>
        <taxon>Oiketicinae</taxon>
        <taxon>Eumeta</taxon>
    </lineage>
</organism>
<dbReference type="AlphaFoldDB" id="A0A4C1WGT9"/>